<dbReference type="EMBL" id="LAFY01005774">
    <property type="protein sequence ID" value="KJX92838.1"/>
    <property type="molecule type" value="Genomic_DNA"/>
</dbReference>
<comment type="caution">
    <text evidence="5">The sequence shown here is derived from an EMBL/GenBank/DDBJ whole genome shotgun (WGS) entry which is preliminary data.</text>
</comment>
<protein>
    <submittedName>
        <fullName evidence="5">Eliciting plant response-like protein</fullName>
    </submittedName>
</protein>
<comment type="similarity">
    <text evidence="2">Belongs to the cerato-platanin family.</text>
</comment>
<dbReference type="AlphaFoldDB" id="A0A0F4G664"/>
<dbReference type="InterPro" id="IPR036908">
    <property type="entry name" value="RlpA-like_sf"/>
</dbReference>
<evidence type="ECO:0000256" key="3">
    <source>
        <dbReference type="ARBA" id="ARBA00022525"/>
    </source>
</evidence>
<accession>A0A0F4G664</accession>
<keyword evidence="6" id="KW-1185">Reference proteome</keyword>
<evidence type="ECO:0000313" key="6">
    <source>
        <dbReference type="Proteomes" id="UP000033647"/>
    </source>
</evidence>
<dbReference type="CDD" id="cd22778">
    <property type="entry name" value="DPBB_CEPL-like"/>
    <property type="match status" value="1"/>
</dbReference>
<feature type="chain" id="PRO_5002468205" evidence="4">
    <location>
        <begin position="18"/>
        <end position="149"/>
    </location>
</feature>
<evidence type="ECO:0000313" key="5">
    <source>
        <dbReference type="EMBL" id="KJX92838.1"/>
    </source>
</evidence>
<keyword evidence="4" id="KW-0732">Signal</keyword>
<dbReference type="Proteomes" id="UP000033647">
    <property type="component" value="Unassembled WGS sequence"/>
</dbReference>
<proteinExistence type="inferred from homology"/>
<comment type="subcellular location">
    <subcellularLocation>
        <location evidence="1">Secreted</location>
    </subcellularLocation>
</comment>
<keyword evidence="3" id="KW-0964">Secreted</keyword>
<dbReference type="OrthoDB" id="4898945at2759"/>
<organism evidence="5 6">
    <name type="scientific">Zymoseptoria brevis</name>
    <dbReference type="NCBI Taxonomy" id="1047168"/>
    <lineage>
        <taxon>Eukaryota</taxon>
        <taxon>Fungi</taxon>
        <taxon>Dikarya</taxon>
        <taxon>Ascomycota</taxon>
        <taxon>Pezizomycotina</taxon>
        <taxon>Dothideomycetes</taxon>
        <taxon>Dothideomycetidae</taxon>
        <taxon>Mycosphaerellales</taxon>
        <taxon>Mycosphaerellaceae</taxon>
        <taxon>Zymoseptoria</taxon>
    </lineage>
</organism>
<dbReference type="Pfam" id="PF07249">
    <property type="entry name" value="Cerato-platanin"/>
    <property type="match status" value="1"/>
</dbReference>
<dbReference type="GO" id="GO:0005576">
    <property type="term" value="C:extracellular region"/>
    <property type="evidence" value="ECO:0007669"/>
    <property type="project" value="UniProtKB-SubCell"/>
</dbReference>
<dbReference type="InterPro" id="IPR010829">
    <property type="entry name" value="Cerato-platanin"/>
</dbReference>
<name>A0A0F4G664_9PEZI</name>
<gene>
    <name evidence="5" type="ORF">TI39_contig5819g00004</name>
</gene>
<evidence type="ECO:0000256" key="1">
    <source>
        <dbReference type="ARBA" id="ARBA00004613"/>
    </source>
</evidence>
<evidence type="ECO:0000256" key="4">
    <source>
        <dbReference type="SAM" id="SignalP"/>
    </source>
</evidence>
<evidence type="ECO:0000256" key="2">
    <source>
        <dbReference type="ARBA" id="ARBA00010421"/>
    </source>
</evidence>
<feature type="signal peptide" evidence="4">
    <location>
        <begin position="1"/>
        <end position="17"/>
    </location>
</feature>
<dbReference type="Gene3D" id="2.40.40.10">
    <property type="entry name" value="RlpA-like domain"/>
    <property type="match status" value="1"/>
</dbReference>
<dbReference type="SUPFAM" id="SSF50685">
    <property type="entry name" value="Barwin-like endoglucanases"/>
    <property type="match status" value="1"/>
</dbReference>
<sequence>MKLTAGFTLLTASIASATTLSYDRGYDNAGNPMTGVACSNGNNGLITRYGFQTYGSIPRFPYIGGSSDIAGWNSAQCGQCYSLSWNGGQPIYILAIDHTLDGLNISEEAMNALTGGQAEAVGRVDAQVTKVGVDMCGLAPRKRAVEFLA</sequence>
<reference evidence="5 6" key="1">
    <citation type="submission" date="2015-03" db="EMBL/GenBank/DDBJ databases">
        <title>RNA-seq based gene annotation and comparative genomics of four Zymoseptoria species reveal species-specific pathogenicity related genes and transposable element activity.</title>
        <authorList>
            <person name="Grandaubert J."/>
            <person name="Bhattacharyya A."/>
            <person name="Stukenbrock E.H."/>
        </authorList>
    </citation>
    <scope>NUCLEOTIDE SEQUENCE [LARGE SCALE GENOMIC DNA]</scope>
    <source>
        <strain evidence="5 6">Zb18110</strain>
    </source>
</reference>